<proteinExistence type="predicted"/>
<protein>
    <recommendedName>
        <fullName evidence="4">Bromo domain-containing protein</fullName>
    </recommendedName>
</protein>
<evidence type="ECO:0000256" key="3">
    <source>
        <dbReference type="SAM" id="MobiDB-lite"/>
    </source>
</evidence>
<dbReference type="EMBL" id="JH992978">
    <property type="protein sequence ID" value="EKX50529.1"/>
    <property type="molecule type" value="Genomic_DNA"/>
</dbReference>
<dbReference type="PANTHER" id="PTHR22880">
    <property type="entry name" value="FALZ-RELATED BROMODOMAIN-CONTAINING PROTEINS"/>
    <property type="match status" value="1"/>
</dbReference>
<dbReference type="Gene3D" id="1.20.920.10">
    <property type="entry name" value="Bromodomain-like"/>
    <property type="match status" value="1"/>
</dbReference>
<feature type="region of interest" description="Disordered" evidence="3">
    <location>
        <begin position="105"/>
        <end position="133"/>
    </location>
</feature>
<dbReference type="HOGENOM" id="CLU_1910643_0_0_1"/>
<reference evidence="5 7" key="1">
    <citation type="journal article" date="2012" name="Nature">
        <title>Algal genomes reveal evolutionary mosaicism and the fate of nucleomorphs.</title>
        <authorList>
            <consortium name="DOE Joint Genome Institute"/>
            <person name="Curtis B.A."/>
            <person name="Tanifuji G."/>
            <person name="Burki F."/>
            <person name="Gruber A."/>
            <person name="Irimia M."/>
            <person name="Maruyama S."/>
            <person name="Arias M.C."/>
            <person name="Ball S.G."/>
            <person name="Gile G.H."/>
            <person name="Hirakawa Y."/>
            <person name="Hopkins J.F."/>
            <person name="Kuo A."/>
            <person name="Rensing S.A."/>
            <person name="Schmutz J."/>
            <person name="Symeonidi A."/>
            <person name="Elias M."/>
            <person name="Eveleigh R.J."/>
            <person name="Herman E.K."/>
            <person name="Klute M.J."/>
            <person name="Nakayama T."/>
            <person name="Obornik M."/>
            <person name="Reyes-Prieto A."/>
            <person name="Armbrust E.V."/>
            <person name="Aves S.J."/>
            <person name="Beiko R.G."/>
            <person name="Coutinho P."/>
            <person name="Dacks J.B."/>
            <person name="Durnford D.G."/>
            <person name="Fast N.M."/>
            <person name="Green B.R."/>
            <person name="Grisdale C.J."/>
            <person name="Hempel F."/>
            <person name="Henrissat B."/>
            <person name="Hoppner M.P."/>
            <person name="Ishida K."/>
            <person name="Kim E."/>
            <person name="Koreny L."/>
            <person name="Kroth P.G."/>
            <person name="Liu Y."/>
            <person name="Malik S.B."/>
            <person name="Maier U.G."/>
            <person name="McRose D."/>
            <person name="Mock T."/>
            <person name="Neilson J.A."/>
            <person name="Onodera N.T."/>
            <person name="Poole A.M."/>
            <person name="Pritham E.J."/>
            <person name="Richards T.A."/>
            <person name="Rocap G."/>
            <person name="Roy S.W."/>
            <person name="Sarai C."/>
            <person name="Schaack S."/>
            <person name="Shirato S."/>
            <person name="Slamovits C.H."/>
            <person name="Spencer D.F."/>
            <person name="Suzuki S."/>
            <person name="Worden A.Z."/>
            <person name="Zauner S."/>
            <person name="Barry K."/>
            <person name="Bell C."/>
            <person name="Bharti A.K."/>
            <person name="Crow J.A."/>
            <person name="Grimwood J."/>
            <person name="Kramer R."/>
            <person name="Lindquist E."/>
            <person name="Lucas S."/>
            <person name="Salamov A."/>
            <person name="McFadden G.I."/>
            <person name="Lane C.E."/>
            <person name="Keeling P.J."/>
            <person name="Gray M.W."/>
            <person name="Grigoriev I.V."/>
            <person name="Archibald J.M."/>
        </authorList>
    </citation>
    <scope>NUCLEOTIDE SEQUENCE</scope>
    <source>
        <strain evidence="5 7">CCMP2712</strain>
    </source>
</reference>
<dbReference type="PANTHER" id="PTHR22880:SF225">
    <property type="entry name" value="BROMODOMAIN-CONTAINING PROTEIN BET-1-RELATED"/>
    <property type="match status" value="1"/>
</dbReference>
<reference evidence="7" key="2">
    <citation type="submission" date="2012-11" db="EMBL/GenBank/DDBJ databases">
        <authorList>
            <person name="Kuo A."/>
            <person name="Curtis B.A."/>
            <person name="Tanifuji G."/>
            <person name="Burki F."/>
            <person name="Gruber A."/>
            <person name="Irimia M."/>
            <person name="Maruyama S."/>
            <person name="Arias M.C."/>
            <person name="Ball S.G."/>
            <person name="Gile G.H."/>
            <person name="Hirakawa Y."/>
            <person name="Hopkins J.F."/>
            <person name="Rensing S.A."/>
            <person name="Schmutz J."/>
            <person name="Symeonidi A."/>
            <person name="Elias M."/>
            <person name="Eveleigh R.J."/>
            <person name="Herman E.K."/>
            <person name="Klute M.J."/>
            <person name="Nakayama T."/>
            <person name="Obornik M."/>
            <person name="Reyes-Prieto A."/>
            <person name="Armbrust E.V."/>
            <person name="Aves S.J."/>
            <person name="Beiko R.G."/>
            <person name="Coutinho P."/>
            <person name="Dacks J.B."/>
            <person name="Durnford D.G."/>
            <person name="Fast N.M."/>
            <person name="Green B.R."/>
            <person name="Grisdale C."/>
            <person name="Hempe F."/>
            <person name="Henrissat B."/>
            <person name="Hoppner M.P."/>
            <person name="Ishida K.-I."/>
            <person name="Kim E."/>
            <person name="Koreny L."/>
            <person name="Kroth P.G."/>
            <person name="Liu Y."/>
            <person name="Malik S.-B."/>
            <person name="Maier U.G."/>
            <person name="McRose D."/>
            <person name="Mock T."/>
            <person name="Neilson J.A."/>
            <person name="Onodera N.T."/>
            <person name="Poole A.M."/>
            <person name="Pritham E.J."/>
            <person name="Richards T.A."/>
            <person name="Rocap G."/>
            <person name="Roy S.W."/>
            <person name="Sarai C."/>
            <person name="Schaack S."/>
            <person name="Shirato S."/>
            <person name="Slamovits C.H."/>
            <person name="Spencer D.F."/>
            <person name="Suzuki S."/>
            <person name="Worden A.Z."/>
            <person name="Zauner S."/>
            <person name="Barry K."/>
            <person name="Bell C."/>
            <person name="Bharti A.K."/>
            <person name="Crow J.A."/>
            <person name="Grimwood J."/>
            <person name="Kramer R."/>
            <person name="Lindquist E."/>
            <person name="Lucas S."/>
            <person name="Salamov A."/>
            <person name="McFadden G.I."/>
            <person name="Lane C.E."/>
            <person name="Keeling P.J."/>
            <person name="Gray M.W."/>
            <person name="Grigoriev I.V."/>
            <person name="Archibald J.M."/>
        </authorList>
    </citation>
    <scope>NUCLEOTIDE SEQUENCE</scope>
    <source>
        <strain evidence="7">CCMP2712</strain>
    </source>
</reference>
<evidence type="ECO:0000313" key="7">
    <source>
        <dbReference type="Proteomes" id="UP000011087"/>
    </source>
</evidence>
<evidence type="ECO:0000256" key="2">
    <source>
        <dbReference type="PROSITE-ProRule" id="PRU00035"/>
    </source>
</evidence>
<evidence type="ECO:0000259" key="4">
    <source>
        <dbReference type="PROSITE" id="PS50014"/>
    </source>
</evidence>
<feature type="domain" description="Bromo" evidence="4">
    <location>
        <begin position="2"/>
        <end position="74"/>
    </location>
</feature>
<dbReference type="OrthoDB" id="21449at2759"/>
<dbReference type="InterPro" id="IPR001487">
    <property type="entry name" value="Bromodomain"/>
</dbReference>
<dbReference type="SUPFAM" id="SSF47370">
    <property type="entry name" value="Bromodomain"/>
    <property type="match status" value="1"/>
</dbReference>
<sequence>MNLRSKSWPFLEPVDPVSMNAYDYFEVVKRPMDLGTVDKKLENNQYSTCAYLLYDVLSTFKNACLYNPPENKVHQLAQDMLKIVEEACVSSPVLRTAYQFANRKLKDEESQASGESCGSGEDQASEKRDEPDT</sequence>
<dbReference type="InterPro" id="IPR050935">
    <property type="entry name" value="Bromo_chromatin_reader"/>
</dbReference>
<dbReference type="InterPro" id="IPR036427">
    <property type="entry name" value="Bromodomain-like_sf"/>
</dbReference>
<dbReference type="GeneID" id="17307094"/>
<organism evidence="5">
    <name type="scientific">Guillardia theta (strain CCMP2712)</name>
    <name type="common">Cryptophyte</name>
    <dbReference type="NCBI Taxonomy" id="905079"/>
    <lineage>
        <taxon>Eukaryota</taxon>
        <taxon>Cryptophyceae</taxon>
        <taxon>Pyrenomonadales</taxon>
        <taxon>Geminigeraceae</taxon>
        <taxon>Guillardia</taxon>
    </lineage>
</organism>
<dbReference type="eggNOG" id="KOG1474">
    <property type="taxonomic scope" value="Eukaryota"/>
</dbReference>
<evidence type="ECO:0000313" key="5">
    <source>
        <dbReference type="EMBL" id="EKX50529.1"/>
    </source>
</evidence>
<evidence type="ECO:0000313" key="6">
    <source>
        <dbReference type="EnsemblProtists" id="EKX50529"/>
    </source>
</evidence>
<dbReference type="PaxDb" id="55529-EKX50529"/>
<dbReference type="PROSITE" id="PS50014">
    <property type="entry name" value="BROMODOMAIN_2"/>
    <property type="match status" value="1"/>
</dbReference>
<dbReference type="STRING" id="905079.L1JQF9"/>
<reference evidence="6" key="3">
    <citation type="submission" date="2015-06" db="UniProtKB">
        <authorList>
            <consortium name="EnsemblProtists"/>
        </authorList>
    </citation>
    <scope>IDENTIFICATION</scope>
</reference>
<dbReference type="GO" id="GO:0000785">
    <property type="term" value="C:chromatin"/>
    <property type="evidence" value="ECO:0007669"/>
    <property type="project" value="TreeGrafter"/>
</dbReference>
<feature type="compositionally biased region" description="Basic and acidic residues" evidence="3">
    <location>
        <begin position="124"/>
        <end position="133"/>
    </location>
</feature>
<dbReference type="RefSeq" id="XP_005837509.1">
    <property type="nucleotide sequence ID" value="XM_005837452.1"/>
</dbReference>
<dbReference type="GO" id="GO:0006355">
    <property type="term" value="P:regulation of DNA-templated transcription"/>
    <property type="evidence" value="ECO:0007669"/>
    <property type="project" value="TreeGrafter"/>
</dbReference>
<accession>L1JQF9</accession>
<keyword evidence="7" id="KW-1185">Reference proteome</keyword>
<dbReference type="SMART" id="SM00297">
    <property type="entry name" value="BROMO"/>
    <property type="match status" value="1"/>
</dbReference>
<gene>
    <name evidence="5" type="ORF">GUITHDRAFT_135178</name>
</gene>
<keyword evidence="1 2" id="KW-0103">Bromodomain</keyword>
<dbReference type="GO" id="GO:0005634">
    <property type="term" value="C:nucleus"/>
    <property type="evidence" value="ECO:0007669"/>
    <property type="project" value="TreeGrafter"/>
</dbReference>
<name>L1JQF9_GUITC</name>
<dbReference type="AlphaFoldDB" id="L1JQF9"/>
<dbReference type="Pfam" id="PF00439">
    <property type="entry name" value="Bromodomain"/>
    <property type="match status" value="1"/>
</dbReference>
<dbReference type="KEGG" id="gtt:GUITHDRAFT_135178"/>
<dbReference type="GO" id="GO:0006338">
    <property type="term" value="P:chromatin remodeling"/>
    <property type="evidence" value="ECO:0007669"/>
    <property type="project" value="TreeGrafter"/>
</dbReference>
<evidence type="ECO:0000256" key="1">
    <source>
        <dbReference type="ARBA" id="ARBA00023117"/>
    </source>
</evidence>
<dbReference type="PRINTS" id="PR00503">
    <property type="entry name" value="BROMODOMAIN"/>
</dbReference>
<dbReference type="Proteomes" id="UP000011087">
    <property type="component" value="Unassembled WGS sequence"/>
</dbReference>
<dbReference type="EnsemblProtists" id="EKX50529">
    <property type="protein sequence ID" value="EKX50529"/>
    <property type="gene ID" value="GUITHDRAFT_135178"/>
</dbReference>